<proteinExistence type="predicted"/>
<dbReference type="EMBL" id="BMQL01000002">
    <property type="protein sequence ID" value="GGQ97471.1"/>
    <property type="molecule type" value="Genomic_DNA"/>
</dbReference>
<gene>
    <name evidence="1" type="ORF">GCM10008957_07350</name>
</gene>
<evidence type="ECO:0000313" key="2">
    <source>
        <dbReference type="Proteomes" id="UP000603865"/>
    </source>
</evidence>
<reference evidence="1" key="1">
    <citation type="journal article" date="2014" name="Int. J. Syst. Evol. Microbiol.">
        <title>Complete genome sequence of Corynebacterium casei LMG S-19264T (=DSM 44701T), isolated from a smear-ripened cheese.</title>
        <authorList>
            <consortium name="US DOE Joint Genome Institute (JGI-PGF)"/>
            <person name="Walter F."/>
            <person name="Albersmeier A."/>
            <person name="Kalinowski J."/>
            <person name="Ruckert C."/>
        </authorList>
    </citation>
    <scope>NUCLEOTIDE SEQUENCE</scope>
    <source>
        <strain evidence="1">JCM 31311</strain>
    </source>
</reference>
<accession>A0A918F3B0</accession>
<dbReference type="Pfam" id="PF03692">
    <property type="entry name" value="CxxCxxCC"/>
    <property type="match status" value="1"/>
</dbReference>
<organism evidence="1 2">
    <name type="scientific">Deinococcus ruber</name>
    <dbReference type="NCBI Taxonomy" id="1848197"/>
    <lineage>
        <taxon>Bacteria</taxon>
        <taxon>Thermotogati</taxon>
        <taxon>Deinococcota</taxon>
        <taxon>Deinococci</taxon>
        <taxon>Deinococcales</taxon>
        <taxon>Deinococcaceae</taxon>
        <taxon>Deinococcus</taxon>
    </lineage>
</organism>
<name>A0A918F3B0_9DEIO</name>
<dbReference type="Proteomes" id="UP000603865">
    <property type="component" value="Unassembled WGS sequence"/>
</dbReference>
<dbReference type="InterPro" id="IPR005358">
    <property type="entry name" value="Puta_zinc/iron-chelating_dom"/>
</dbReference>
<keyword evidence="2" id="KW-1185">Reference proteome</keyword>
<protein>
    <recommendedName>
        <fullName evidence="3">Zinc/iron-chelating domain-containing protein</fullName>
    </recommendedName>
</protein>
<sequence>MLHPGMPPSSPDQSVMNAVEHAYGRYEQQAERWTEGYIRRGGTVHCQSGCVHCCNFPVRVSLAEALLTASRLSPIQLDAMRERAAEVLSNARSARSWDEFFQRHRREIGYCPLLSRDTGRCTAYEVRPTRCRDTFSALSAEYCRVGTLENLTRTEQATYQRLVKTTPGTDGLSHYIAPLEDLSEPIWDTAARAMQQQWGLEVWGDFWVLTTLTQDAGFMDAVRQGQAGRAAKRAKALKLWHEEIVEIG</sequence>
<comment type="caution">
    <text evidence="1">The sequence shown here is derived from an EMBL/GenBank/DDBJ whole genome shotgun (WGS) entry which is preliminary data.</text>
</comment>
<evidence type="ECO:0008006" key="3">
    <source>
        <dbReference type="Google" id="ProtNLM"/>
    </source>
</evidence>
<dbReference type="AlphaFoldDB" id="A0A918F3B0"/>
<evidence type="ECO:0000313" key="1">
    <source>
        <dbReference type="EMBL" id="GGQ97471.1"/>
    </source>
</evidence>
<reference evidence="1" key="2">
    <citation type="submission" date="2020-09" db="EMBL/GenBank/DDBJ databases">
        <authorList>
            <person name="Sun Q."/>
            <person name="Ohkuma M."/>
        </authorList>
    </citation>
    <scope>NUCLEOTIDE SEQUENCE</scope>
    <source>
        <strain evidence="1">JCM 31311</strain>
    </source>
</reference>